<sequence>MASSGVSPLLRRPEALRGRAARAGGRGAPRPLKVLAGVAPVAARLPARRLPPAARDAVVVLHDERPRVPGALSAASELIFGGVARVTRLPKGLLMPEPVQHKRRTEVPEPPSPPARLLPPPAAPRLPLLVVRVAPRCRRQFFPRHPRRRASVVESLKELSEASSAPVSAPSSSSSSPSSIVTQRREPGVFVKARHAVMWRRPPPVELLLVRMALLPKVPVIGEQRGSPLGFGAHVLPKAVPVVFGVFSGAVAPLRRTPVGFVRIEIHI</sequence>
<evidence type="ECO:0000313" key="2">
    <source>
        <dbReference type="EMBL" id="TNN32866.1"/>
    </source>
</evidence>
<feature type="region of interest" description="Disordered" evidence="1">
    <location>
        <begin position="163"/>
        <end position="184"/>
    </location>
</feature>
<dbReference type="Proteomes" id="UP000314294">
    <property type="component" value="Unassembled WGS sequence"/>
</dbReference>
<feature type="compositionally biased region" description="Low complexity" evidence="1">
    <location>
        <begin position="163"/>
        <end position="179"/>
    </location>
</feature>
<keyword evidence="3" id="KW-1185">Reference proteome</keyword>
<comment type="caution">
    <text evidence="2">The sequence shown here is derived from an EMBL/GenBank/DDBJ whole genome shotgun (WGS) entry which is preliminary data.</text>
</comment>
<gene>
    <name evidence="2" type="ORF">EYF80_056971</name>
</gene>
<evidence type="ECO:0000256" key="1">
    <source>
        <dbReference type="SAM" id="MobiDB-lite"/>
    </source>
</evidence>
<accession>A0A4Z2EV93</accession>
<reference evidence="2 3" key="1">
    <citation type="submission" date="2019-03" db="EMBL/GenBank/DDBJ databases">
        <title>First draft genome of Liparis tanakae, snailfish: a comprehensive survey of snailfish specific genes.</title>
        <authorList>
            <person name="Kim W."/>
            <person name="Song I."/>
            <person name="Jeong J.-H."/>
            <person name="Kim D."/>
            <person name="Kim S."/>
            <person name="Ryu S."/>
            <person name="Song J.Y."/>
            <person name="Lee S.K."/>
        </authorList>
    </citation>
    <scope>NUCLEOTIDE SEQUENCE [LARGE SCALE GENOMIC DNA]</scope>
    <source>
        <tissue evidence="2">Muscle</tissue>
    </source>
</reference>
<dbReference type="EMBL" id="SRLO01002461">
    <property type="protein sequence ID" value="TNN32866.1"/>
    <property type="molecule type" value="Genomic_DNA"/>
</dbReference>
<proteinExistence type="predicted"/>
<evidence type="ECO:0000313" key="3">
    <source>
        <dbReference type="Proteomes" id="UP000314294"/>
    </source>
</evidence>
<feature type="region of interest" description="Disordered" evidence="1">
    <location>
        <begin position="1"/>
        <end position="29"/>
    </location>
</feature>
<organism evidence="2 3">
    <name type="scientific">Liparis tanakae</name>
    <name type="common">Tanaka's snailfish</name>
    <dbReference type="NCBI Taxonomy" id="230148"/>
    <lineage>
        <taxon>Eukaryota</taxon>
        <taxon>Metazoa</taxon>
        <taxon>Chordata</taxon>
        <taxon>Craniata</taxon>
        <taxon>Vertebrata</taxon>
        <taxon>Euteleostomi</taxon>
        <taxon>Actinopterygii</taxon>
        <taxon>Neopterygii</taxon>
        <taxon>Teleostei</taxon>
        <taxon>Neoteleostei</taxon>
        <taxon>Acanthomorphata</taxon>
        <taxon>Eupercaria</taxon>
        <taxon>Perciformes</taxon>
        <taxon>Cottioidei</taxon>
        <taxon>Cottales</taxon>
        <taxon>Liparidae</taxon>
        <taxon>Liparis</taxon>
    </lineage>
</organism>
<protein>
    <submittedName>
        <fullName evidence="2">Uncharacterized protein</fullName>
    </submittedName>
</protein>
<name>A0A4Z2EV93_9TELE</name>
<feature type="region of interest" description="Disordered" evidence="1">
    <location>
        <begin position="98"/>
        <end position="120"/>
    </location>
</feature>
<dbReference type="AlphaFoldDB" id="A0A4Z2EV93"/>
<feature type="compositionally biased region" description="Pro residues" evidence="1">
    <location>
        <begin position="108"/>
        <end position="120"/>
    </location>
</feature>